<dbReference type="NCBIfam" id="TIGR01907">
    <property type="entry name" value="casE_Cse3"/>
    <property type="match status" value="1"/>
</dbReference>
<comment type="caution">
    <text evidence="1">The sequence shown here is derived from an EMBL/GenBank/DDBJ whole genome shotgun (WGS) entry which is preliminary data.</text>
</comment>
<dbReference type="Gene3D" id="3.30.70.1200">
    <property type="entry name" value="Crispr-associated protein, domain 1"/>
    <property type="match status" value="1"/>
</dbReference>
<protein>
    <submittedName>
        <fullName evidence="1">CRISPR system Cascade subunit CasE</fullName>
    </submittedName>
</protein>
<name>A0ABX0SI65_9ACTN</name>
<organism evidence="1 2">
    <name type="scientific">Brooklawnia cerclae</name>
    <dbReference type="NCBI Taxonomy" id="349934"/>
    <lineage>
        <taxon>Bacteria</taxon>
        <taxon>Bacillati</taxon>
        <taxon>Actinomycetota</taxon>
        <taxon>Actinomycetes</taxon>
        <taxon>Propionibacteriales</taxon>
        <taxon>Propionibacteriaceae</taxon>
        <taxon>Brooklawnia</taxon>
    </lineage>
</organism>
<dbReference type="InterPro" id="IPR010179">
    <property type="entry name" value="CRISPR-assoc_prot_Cse3"/>
</dbReference>
<dbReference type="SMART" id="SM01101">
    <property type="entry name" value="CRISPR_assoc"/>
    <property type="match status" value="1"/>
</dbReference>
<proteinExistence type="predicted"/>
<dbReference type="Gene3D" id="3.30.70.1210">
    <property type="entry name" value="Crispr-associated protein, domain 2"/>
    <property type="match status" value="1"/>
</dbReference>
<dbReference type="Proteomes" id="UP000749311">
    <property type="component" value="Unassembled WGS sequence"/>
</dbReference>
<dbReference type="SUPFAM" id="SSF117987">
    <property type="entry name" value="CRISPR-associated protein"/>
    <property type="match status" value="2"/>
</dbReference>
<dbReference type="RefSeq" id="WP_167167780.1">
    <property type="nucleotide sequence ID" value="NZ_BAAAOO010000007.1"/>
</dbReference>
<gene>
    <name evidence="1" type="ORF">FB473_002315</name>
</gene>
<dbReference type="CDD" id="cd09727">
    <property type="entry name" value="Cas6_I-E"/>
    <property type="match status" value="1"/>
</dbReference>
<dbReference type="EMBL" id="JAAMOZ010000001">
    <property type="protein sequence ID" value="NIH57670.1"/>
    <property type="molecule type" value="Genomic_DNA"/>
</dbReference>
<evidence type="ECO:0000313" key="1">
    <source>
        <dbReference type="EMBL" id="NIH57670.1"/>
    </source>
</evidence>
<dbReference type="Pfam" id="PF08798">
    <property type="entry name" value="CRISPR_assoc"/>
    <property type="match status" value="1"/>
</dbReference>
<sequence>MYLSRIDLNPMRRQARWLLGNPQAMHATVMGVCTREEPSPSSGGRILWRVDEDGDNVCLYIVSPQRPDLADLSETIGWDGATASVADYDPFLERLEIGRAYAFRLTANPTHVVTMDDGRKRRLGHVTVEYQRSWLLEHANRMGLQIPTTETGHPDVVVHDRQVRTFQRQHRPVTLTIATFDGRGVVANVEALCKTLVDGIGPAKAYGCGLLTLASPAPR</sequence>
<keyword evidence="2" id="KW-1185">Reference proteome</keyword>
<evidence type="ECO:0000313" key="2">
    <source>
        <dbReference type="Proteomes" id="UP000749311"/>
    </source>
</evidence>
<accession>A0ABX0SI65</accession>
<reference evidence="1 2" key="1">
    <citation type="submission" date="2020-02" db="EMBL/GenBank/DDBJ databases">
        <title>Sequencing the genomes of 1000 actinobacteria strains.</title>
        <authorList>
            <person name="Klenk H.-P."/>
        </authorList>
    </citation>
    <scope>NUCLEOTIDE SEQUENCE [LARGE SCALE GENOMIC DNA]</scope>
    <source>
        <strain evidence="1 2">DSM 19609</strain>
    </source>
</reference>